<dbReference type="RefSeq" id="XP_013893709.1">
    <property type="nucleotide sequence ID" value="XM_014038255.1"/>
</dbReference>
<feature type="region of interest" description="Disordered" evidence="1">
    <location>
        <begin position="81"/>
        <end position="108"/>
    </location>
</feature>
<evidence type="ECO:0000256" key="1">
    <source>
        <dbReference type="SAM" id="MobiDB-lite"/>
    </source>
</evidence>
<evidence type="ECO:0000313" key="2">
    <source>
        <dbReference type="EMBL" id="KIY94689.1"/>
    </source>
</evidence>
<evidence type="ECO:0000313" key="3">
    <source>
        <dbReference type="Proteomes" id="UP000054498"/>
    </source>
</evidence>
<dbReference type="GeneID" id="25730718"/>
<name>A0A0D2LSV6_9CHLO</name>
<keyword evidence="3" id="KW-1185">Reference proteome</keyword>
<dbReference type="EMBL" id="KK103945">
    <property type="protein sequence ID" value="KIY94689.1"/>
    <property type="molecule type" value="Genomic_DNA"/>
</dbReference>
<proteinExistence type="predicted"/>
<dbReference type="KEGG" id="mng:MNEG_13272"/>
<sequence length="108" mass="11101">AGGIAAGILVPAFVILLAGIAWGNREAVYEHFPQARAAAETAERALSRAAPRLFGYLKPGGGGGSAYGHLSLDPEELDVSPDFLLPSPLRPPGAPGAYTPLPDRSAQP</sequence>
<gene>
    <name evidence="2" type="ORF">MNEG_13272</name>
</gene>
<dbReference type="AlphaFoldDB" id="A0A0D2LSV6"/>
<feature type="non-terminal residue" evidence="2">
    <location>
        <position position="1"/>
    </location>
</feature>
<reference evidence="2 3" key="1">
    <citation type="journal article" date="2013" name="BMC Genomics">
        <title>Reconstruction of the lipid metabolism for the microalga Monoraphidium neglectum from its genome sequence reveals characteristics suitable for biofuel production.</title>
        <authorList>
            <person name="Bogen C."/>
            <person name="Al-Dilaimi A."/>
            <person name="Albersmeier A."/>
            <person name="Wichmann J."/>
            <person name="Grundmann M."/>
            <person name="Rupp O."/>
            <person name="Lauersen K.J."/>
            <person name="Blifernez-Klassen O."/>
            <person name="Kalinowski J."/>
            <person name="Goesmann A."/>
            <person name="Mussgnug J.H."/>
            <person name="Kruse O."/>
        </authorList>
    </citation>
    <scope>NUCLEOTIDE SEQUENCE [LARGE SCALE GENOMIC DNA]</scope>
    <source>
        <strain evidence="2 3">SAG 48.87</strain>
    </source>
</reference>
<organism evidence="2 3">
    <name type="scientific">Monoraphidium neglectum</name>
    <dbReference type="NCBI Taxonomy" id="145388"/>
    <lineage>
        <taxon>Eukaryota</taxon>
        <taxon>Viridiplantae</taxon>
        <taxon>Chlorophyta</taxon>
        <taxon>core chlorophytes</taxon>
        <taxon>Chlorophyceae</taxon>
        <taxon>CS clade</taxon>
        <taxon>Sphaeropleales</taxon>
        <taxon>Selenastraceae</taxon>
        <taxon>Monoraphidium</taxon>
    </lineage>
</organism>
<accession>A0A0D2LSV6</accession>
<protein>
    <submittedName>
        <fullName evidence="2">Uncharacterized protein</fullName>
    </submittedName>
</protein>
<dbReference type="Proteomes" id="UP000054498">
    <property type="component" value="Unassembled WGS sequence"/>
</dbReference>